<evidence type="ECO:0000259" key="2">
    <source>
        <dbReference type="Pfam" id="PF14200"/>
    </source>
</evidence>
<name>A0A074S3I6_9AGAM</name>
<proteinExistence type="predicted"/>
<dbReference type="HOGENOM" id="CLU_077744_0_0_1"/>
<dbReference type="Pfam" id="PF14200">
    <property type="entry name" value="RicinB_lectin_2"/>
    <property type="match status" value="1"/>
</dbReference>
<gene>
    <name evidence="3" type="ORF">V565_025990</name>
</gene>
<evidence type="ECO:0000256" key="1">
    <source>
        <dbReference type="SAM" id="Coils"/>
    </source>
</evidence>
<dbReference type="Proteomes" id="UP000027456">
    <property type="component" value="Unassembled WGS sequence"/>
</dbReference>
<feature type="coiled-coil region" evidence="1">
    <location>
        <begin position="177"/>
        <end position="239"/>
    </location>
</feature>
<organism evidence="3 4">
    <name type="scientific">Rhizoctonia solani 123E</name>
    <dbReference type="NCBI Taxonomy" id="1423351"/>
    <lineage>
        <taxon>Eukaryota</taxon>
        <taxon>Fungi</taxon>
        <taxon>Dikarya</taxon>
        <taxon>Basidiomycota</taxon>
        <taxon>Agaricomycotina</taxon>
        <taxon>Agaricomycetes</taxon>
        <taxon>Cantharellales</taxon>
        <taxon>Ceratobasidiaceae</taxon>
        <taxon>Rhizoctonia</taxon>
    </lineage>
</organism>
<dbReference type="CDD" id="cd23422">
    <property type="entry name" value="beta-trefoil_Ricin_MPL_CNL"/>
    <property type="match status" value="1"/>
</dbReference>
<dbReference type="Gene3D" id="2.80.10.50">
    <property type="match status" value="1"/>
</dbReference>
<sequence>MGEQIYHSKYTSDKGLEPGTYRVFNVHTKTAIQVSDHDPTKIVTWARHNGENQQWFLQRSGLGYQLRNRQYDVYMAVASTDKHGLVYASRYPTTWLFLKAKGNHIIQLADKNRVLDLHYCSADNGTEIHIWQIGEEPHKIWGLERLGDNSGEEIPVALLAVRKGEFDAQMELVNKELVKRQEKIANKDREVSQLQDELSSAKEKLSELHSLLYQRDETIQQLQKDLKSKEEALSHAYKVNEESVRLRNQHSLLESKFLQQQTETTSLQSKMDRVEYLMSQMMSKPNGNTSTNGAD</sequence>
<dbReference type="AlphaFoldDB" id="A0A074S3I6"/>
<accession>A0A074S3I6</accession>
<dbReference type="GO" id="GO:0030246">
    <property type="term" value="F:carbohydrate binding"/>
    <property type="evidence" value="ECO:0007669"/>
    <property type="project" value="UniProtKB-KW"/>
</dbReference>
<dbReference type="OrthoDB" id="2131701at2759"/>
<reference evidence="3 4" key="1">
    <citation type="submission" date="2013-12" db="EMBL/GenBank/DDBJ databases">
        <authorList>
            <person name="Cubeta M."/>
            <person name="Pakala S."/>
            <person name="Fedorova N."/>
            <person name="Thomas E."/>
            <person name="Dean R."/>
            <person name="Jabaji S."/>
            <person name="Neate S."/>
            <person name="Toda T."/>
            <person name="Tavantzis S."/>
            <person name="Vilgalys R."/>
            <person name="Bharathan N."/>
            <person name="Pakala S."/>
            <person name="Losada L.S."/>
            <person name="Zafar N."/>
            <person name="Nierman W."/>
        </authorList>
    </citation>
    <scope>NUCLEOTIDE SEQUENCE [LARGE SCALE GENOMIC DNA]</scope>
    <source>
        <strain evidence="3 4">123E</strain>
    </source>
</reference>
<dbReference type="InterPro" id="IPR035992">
    <property type="entry name" value="Ricin_B-like_lectins"/>
</dbReference>
<dbReference type="SUPFAM" id="SSF50370">
    <property type="entry name" value="Ricin B-like lectins"/>
    <property type="match status" value="1"/>
</dbReference>
<comment type="caution">
    <text evidence="3">The sequence shown here is derived from an EMBL/GenBank/DDBJ whole genome shotgun (WGS) entry which is preliminary data.</text>
</comment>
<evidence type="ECO:0000313" key="3">
    <source>
        <dbReference type="EMBL" id="KEP53779.1"/>
    </source>
</evidence>
<keyword evidence="3" id="KW-0430">Lectin</keyword>
<keyword evidence="1" id="KW-0175">Coiled coil</keyword>
<keyword evidence="4" id="KW-1185">Reference proteome</keyword>
<dbReference type="InterPro" id="IPR000772">
    <property type="entry name" value="Ricin_B_lectin"/>
</dbReference>
<evidence type="ECO:0000313" key="4">
    <source>
        <dbReference type="Proteomes" id="UP000027456"/>
    </source>
</evidence>
<dbReference type="EMBL" id="AZST01000048">
    <property type="protein sequence ID" value="KEP53779.1"/>
    <property type="molecule type" value="Genomic_DNA"/>
</dbReference>
<protein>
    <submittedName>
        <fullName evidence="3">Ricin-type beta-trefoil lectin domain protein</fullName>
    </submittedName>
</protein>
<feature type="domain" description="Ricin B lectin" evidence="2">
    <location>
        <begin position="17"/>
        <end position="79"/>
    </location>
</feature>